<evidence type="ECO:0000256" key="1">
    <source>
        <dbReference type="ARBA" id="ARBA00004240"/>
    </source>
</evidence>
<protein>
    <submittedName>
        <fullName evidence="6">PGAP1-like protein</fullName>
    </submittedName>
</protein>
<gene>
    <name evidence="6" type="ORF">PhaeoP66_00043</name>
</gene>
<evidence type="ECO:0000313" key="6">
    <source>
        <dbReference type="EMBL" id="AUQ92874.1"/>
    </source>
</evidence>
<dbReference type="RefSeq" id="WP_158526634.1">
    <property type="nucleotide sequence ID" value="NZ_CP010705.1"/>
</dbReference>
<evidence type="ECO:0000256" key="3">
    <source>
        <dbReference type="ARBA" id="ARBA00022824"/>
    </source>
</evidence>
<keyword evidence="4" id="KW-0472">Membrane</keyword>
<comment type="subcellular location">
    <subcellularLocation>
        <location evidence="1">Endoplasmic reticulum</location>
    </subcellularLocation>
    <subcellularLocation>
        <location evidence="2">Membrane</location>
    </subcellularLocation>
</comment>
<dbReference type="InterPro" id="IPR029058">
    <property type="entry name" value="AB_hydrolase_fold"/>
</dbReference>
<dbReference type="PANTHER" id="PTHR48182:SF2">
    <property type="entry name" value="PROTEIN SERAC1"/>
    <property type="match status" value="1"/>
</dbReference>
<proteinExistence type="predicted"/>
<keyword evidence="3" id="KW-0256">Endoplasmic reticulum</keyword>
<dbReference type="InterPro" id="IPR012908">
    <property type="entry name" value="PGAP1-ab_dom-like"/>
</dbReference>
<evidence type="ECO:0000256" key="4">
    <source>
        <dbReference type="ARBA" id="ARBA00023136"/>
    </source>
</evidence>
<dbReference type="Gene3D" id="3.40.50.1820">
    <property type="entry name" value="alpha/beta hydrolase"/>
    <property type="match status" value="1"/>
</dbReference>
<name>A0ABM6R9A3_9RHOB</name>
<feature type="domain" description="GPI inositol-deacylase PGAP1-like alpha/beta" evidence="5">
    <location>
        <begin position="206"/>
        <end position="258"/>
    </location>
</feature>
<dbReference type="InterPro" id="IPR052374">
    <property type="entry name" value="SERAC1"/>
</dbReference>
<reference evidence="6 7" key="1">
    <citation type="journal article" date="2017" name="Genome Biol. Evol.">
        <title>Trajectories and Drivers of Genome Evolution in Surface-Associated Marine Phaeobacter.</title>
        <authorList>
            <person name="Freese H.M."/>
            <person name="Sikorski J."/>
            <person name="Bunk B."/>
            <person name="Scheuner C."/>
            <person name="Meier-Kolthoff J.P."/>
            <person name="Sproer C."/>
            <person name="Gram L."/>
            <person name="Overmann J."/>
        </authorList>
    </citation>
    <scope>NUCLEOTIDE SEQUENCE [LARGE SCALE GENOMIC DNA]</scope>
    <source>
        <strain evidence="6 7">P66</strain>
    </source>
</reference>
<dbReference type="SUPFAM" id="SSF53474">
    <property type="entry name" value="alpha/beta-Hydrolases"/>
    <property type="match status" value="1"/>
</dbReference>
<keyword evidence="7" id="KW-1185">Reference proteome</keyword>
<accession>A0ABM6R9A3</accession>
<sequence length="360" mass="39860">MSESLSEAERISRALLLELQAIQEDQVLEHFQKRISEIPEQYRPLVDSLVAATIVYGHKTNRNTLNSSPASDRSVGVSILPSISKRHLAIFLLIPIVITALLVGHFQHPTIASEPGKSDLRRVKSDSSKNLIVFVHGIRDDGNQTWTNETNSTSWLELIEDDIRFTDFDLATYHYSSMLFQNGNLSISNVADQLAFRLDGELVDGYNRIVFVAHSMGGIVVRNMLLKNERIARKVPLVYFLATPTAGSDVANLAKILGIKSRQLRALTSFGQSNFLQDQSSAWRASRLSSNIHSLCAFENLQTHGIMVVDQASAESLCTGRTIPSGQTHSGIAKPFSRNSIVYKVFADHIAALNSTIQDD</sequence>
<evidence type="ECO:0000256" key="2">
    <source>
        <dbReference type="ARBA" id="ARBA00004370"/>
    </source>
</evidence>
<dbReference type="PANTHER" id="PTHR48182">
    <property type="entry name" value="PROTEIN SERAC1"/>
    <property type="match status" value="1"/>
</dbReference>
<dbReference type="EMBL" id="CP010705">
    <property type="protein sequence ID" value="AUQ92874.1"/>
    <property type="molecule type" value="Genomic_DNA"/>
</dbReference>
<evidence type="ECO:0000259" key="5">
    <source>
        <dbReference type="Pfam" id="PF07819"/>
    </source>
</evidence>
<reference evidence="6 7" key="2">
    <citation type="journal article" date="2017" name="Int. J. Syst. Evol. Microbiol.">
        <title>Adaptation of Surface-Associated Bacteria to the Open Ocean: A Genomically Distinct Subpopulation of Phaeobacter gallaeciensis Colonizes Pacific Mesozooplankton.</title>
        <authorList>
            <person name="Freese H.M."/>
            <person name="Methner A."/>
            <person name="Overmann J."/>
        </authorList>
    </citation>
    <scope>NUCLEOTIDE SEQUENCE [LARGE SCALE GENOMIC DNA]</scope>
    <source>
        <strain evidence="6 7">P66</strain>
    </source>
</reference>
<dbReference type="Pfam" id="PF07819">
    <property type="entry name" value="PGAP1"/>
    <property type="match status" value="1"/>
</dbReference>
<organism evidence="6 7">
    <name type="scientific">Phaeobacter inhibens</name>
    <dbReference type="NCBI Taxonomy" id="221822"/>
    <lineage>
        <taxon>Bacteria</taxon>
        <taxon>Pseudomonadati</taxon>
        <taxon>Pseudomonadota</taxon>
        <taxon>Alphaproteobacteria</taxon>
        <taxon>Rhodobacterales</taxon>
        <taxon>Roseobacteraceae</taxon>
        <taxon>Phaeobacter</taxon>
    </lineage>
</organism>
<evidence type="ECO:0000313" key="7">
    <source>
        <dbReference type="Proteomes" id="UP000236536"/>
    </source>
</evidence>
<dbReference type="Proteomes" id="UP000236536">
    <property type="component" value="Chromosome"/>
</dbReference>